<evidence type="ECO:0000313" key="3">
    <source>
        <dbReference type="EMBL" id="GGF05985.1"/>
    </source>
</evidence>
<dbReference type="Pfam" id="PF18067">
    <property type="entry name" value="Lipase_C"/>
    <property type="match status" value="1"/>
</dbReference>
<accession>A0A8J2YRF4</accession>
<keyword evidence="1" id="KW-0732">Signal</keyword>
<feature type="domain" description="AFL C-terminal" evidence="2">
    <location>
        <begin position="267"/>
        <end position="358"/>
    </location>
</feature>
<dbReference type="EMBL" id="BMJQ01000002">
    <property type="protein sequence ID" value="GGF05985.1"/>
    <property type="molecule type" value="Genomic_DNA"/>
</dbReference>
<evidence type="ECO:0000259" key="2">
    <source>
        <dbReference type="Pfam" id="PF18067"/>
    </source>
</evidence>
<keyword evidence="4" id="KW-1185">Reference proteome</keyword>
<dbReference type="Proteomes" id="UP000646365">
    <property type="component" value="Unassembled WGS sequence"/>
</dbReference>
<dbReference type="SUPFAM" id="SSF53474">
    <property type="entry name" value="alpha/beta-Hydrolases"/>
    <property type="match status" value="1"/>
</dbReference>
<proteinExistence type="predicted"/>
<name>A0A8J2YRF4_9PROT</name>
<dbReference type="InterPro" id="IPR040664">
    <property type="entry name" value="AFL_C"/>
</dbReference>
<feature type="chain" id="PRO_5035301451" description="AFL C-terminal domain-containing protein" evidence="1">
    <location>
        <begin position="24"/>
        <end position="448"/>
    </location>
</feature>
<dbReference type="Gene3D" id="3.40.50.1820">
    <property type="entry name" value="alpha/beta hydrolase"/>
    <property type="match status" value="1"/>
</dbReference>
<dbReference type="Gene3D" id="2.60.40.2190">
    <property type="match status" value="1"/>
</dbReference>
<dbReference type="AlphaFoldDB" id="A0A8J2YRF4"/>
<protein>
    <recommendedName>
        <fullName evidence="2">AFL C-terminal domain-containing protein</fullName>
    </recommendedName>
</protein>
<reference evidence="3" key="2">
    <citation type="submission" date="2020-09" db="EMBL/GenBank/DDBJ databases">
        <authorList>
            <person name="Sun Q."/>
            <person name="Zhou Y."/>
        </authorList>
    </citation>
    <scope>NUCLEOTIDE SEQUENCE</scope>
    <source>
        <strain evidence="3">CGMCC 1.15725</strain>
    </source>
</reference>
<dbReference type="InterPro" id="IPR029058">
    <property type="entry name" value="AB_hydrolase_fold"/>
</dbReference>
<comment type="caution">
    <text evidence="3">The sequence shown here is derived from an EMBL/GenBank/DDBJ whole genome shotgun (WGS) entry which is preliminary data.</text>
</comment>
<dbReference type="PROSITE" id="PS51257">
    <property type="entry name" value="PROKAR_LIPOPROTEIN"/>
    <property type="match status" value="1"/>
</dbReference>
<organism evidence="3 4">
    <name type="scientific">Aliidongia dinghuensis</name>
    <dbReference type="NCBI Taxonomy" id="1867774"/>
    <lineage>
        <taxon>Bacteria</taxon>
        <taxon>Pseudomonadati</taxon>
        <taxon>Pseudomonadota</taxon>
        <taxon>Alphaproteobacteria</taxon>
        <taxon>Rhodospirillales</taxon>
        <taxon>Dongiaceae</taxon>
        <taxon>Aliidongia</taxon>
    </lineage>
</organism>
<sequence length="448" mass="48307">MRLRLVLSAVAALCAVVGCPSWAAPSEAVQAELPILFVHGNGDSAALWETDIWRFESNGYDPALLSAIDFPHPTARAAEDVPEPNRSSVADERTALAAAVDRVLAETGRSKLVLVGSSRGGYPIRDYIRHDRGRATVALAILGGTPNHGVFALPFYKRSNEFNGDGPFLEGLNQPAETDPGVHFMTLRSDRNDKFAQPTGRYIGFPYVPTFIGHDGPALAGADNIVLPGLDHREVAFHRLAFREIYCVVAGHEPTTLDPVPIDHPVLDGMVSGFENGAPTNLPLGEATVTVYAVDPKTGLRLGAPVWQQTTGADGHWGPFTADGTVYYEFVVTAPGYPTTHIFRTPFPRSFRYLDLRLAPVDPAYAKAGAIVTLTRPRGYLAHGRDRFTIDGTEPPGVESGVPAVDSVTRAFEAGPARSVPVTLNGEHLTVRTFPLGEGHVVFAEFHY</sequence>
<reference evidence="3" key="1">
    <citation type="journal article" date="2014" name="Int. J. Syst. Evol. Microbiol.">
        <title>Complete genome sequence of Corynebacterium casei LMG S-19264T (=DSM 44701T), isolated from a smear-ripened cheese.</title>
        <authorList>
            <consortium name="US DOE Joint Genome Institute (JGI-PGF)"/>
            <person name="Walter F."/>
            <person name="Albersmeier A."/>
            <person name="Kalinowski J."/>
            <person name="Ruckert C."/>
        </authorList>
    </citation>
    <scope>NUCLEOTIDE SEQUENCE</scope>
    <source>
        <strain evidence="3">CGMCC 1.15725</strain>
    </source>
</reference>
<evidence type="ECO:0000256" key="1">
    <source>
        <dbReference type="SAM" id="SignalP"/>
    </source>
</evidence>
<gene>
    <name evidence="3" type="ORF">GCM10011611_09360</name>
</gene>
<dbReference type="RefSeq" id="WP_189043004.1">
    <property type="nucleotide sequence ID" value="NZ_BMJQ01000002.1"/>
</dbReference>
<feature type="signal peptide" evidence="1">
    <location>
        <begin position="1"/>
        <end position="23"/>
    </location>
</feature>
<evidence type="ECO:0000313" key="4">
    <source>
        <dbReference type="Proteomes" id="UP000646365"/>
    </source>
</evidence>